<evidence type="ECO:0000313" key="2">
    <source>
        <dbReference type="Proteomes" id="UP000274082"/>
    </source>
</evidence>
<dbReference type="EMBL" id="CP029510">
    <property type="protein sequence ID" value="AYU76826.1"/>
    <property type="molecule type" value="Genomic_DNA"/>
</dbReference>
<dbReference type="Proteomes" id="UP000274082">
    <property type="component" value="Chromosome 11"/>
</dbReference>
<keyword evidence="2" id="KW-1185">Reference proteome</keyword>
<proteinExistence type="predicted"/>
<organism evidence="1 2">
    <name type="scientific">Leishmania donovani</name>
    <dbReference type="NCBI Taxonomy" id="5661"/>
    <lineage>
        <taxon>Eukaryota</taxon>
        <taxon>Discoba</taxon>
        <taxon>Euglenozoa</taxon>
        <taxon>Kinetoplastea</taxon>
        <taxon>Metakinetoplastina</taxon>
        <taxon>Trypanosomatida</taxon>
        <taxon>Trypanosomatidae</taxon>
        <taxon>Leishmaniinae</taxon>
        <taxon>Leishmania</taxon>
    </lineage>
</organism>
<accession>A0A3S7WRK5</accession>
<dbReference type="AlphaFoldDB" id="A0A3S7WRK5"/>
<sequence length="114" mass="12463">MTDAEATFTANMEQVLAGWDTTTVPAQLRSHFGMLRVLTTMLPREVRGYTGLSNASYGFSTTVYRILFADADLYRAVDSLWSANCSFGAWLVHLLPRAEACRLPLANGPSTADA</sequence>
<evidence type="ECO:0000313" key="1">
    <source>
        <dbReference type="EMBL" id="AYU76826.1"/>
    </source>
</evidence>
<dbReference type="VEuPathDB" id="TriTrypDB:LdCL_110011200"/>
<gene>
    <name evidence="1" type="ORF">LdCL_110011200</name>
</gene>
<reference evidence="1 2" key="1">
    <citation type="journal article" date="2018" name="Sci. Rep.">
        <title>A complete Leishmania donovani reference genome identifies novel genetic variations associated with virulence.</title>
        <authorList>
            <person name="Lypaczewski P."/>
            <person name="Hoshizaki J."/>
            <person name="Zhang W.-W."/>
            <person name="McCall L.-I."/>
            <person name="Torcivia-Rodriguez J."/>
            <person name="Simonyan V."/>
            <person name="Kaur A."/>
            <person name="Dewar K."/>
            <person name="Matlashewski G."/>
        </authorList>
    </citation>
    <scope>NUCLEOTIDE SEQUENCE [LARGE SCALE GENOMIC DNA]</scope>
    <source>
        <strain evidence="1 2">LdCL</strain>
    </source>
</reference>
<dbReference type="VEuPathDB" id="TriTrypDB:LDHU3_11.0760"/>
<protein>
    <submittedName>
        <fullName evidence="1">Uncharacterized protein</fullName>
    </submittedName>
</protein>
<name>A0A3S7WRK5_LEIDO</name>